<protein>
    <recommendedName>
        <fullName evidence="4">Tetratricopeptide repeat domain protein</fullName>
    </recommendedName>
</protein>
<dbReference type="PROSITE" id="PS50005">
    <property type="entry name" value="TPR"/>
    <property type="match status" value="1"/>
</dbReference>
<accession>A0ABQ3ERC8</accession>
<evidence type="ECO:0008006" key="4">
    <source>
        <dbReference type="Google" id="ProtNLM"/>
    </source>
</evidence>
<comment type="caution">
    <text evidence="2">The sequence shown here is derived from an EMBL/GenBank/DDBJ whole genome shotgun (WGS) entry which is preliminary data.</text>
</comment>
<feature type="repeat" description="TPR" evidence="1">
    <location>
        <begin position="150"/>
        <end position="183"/>
    </location>
</feature>
<evidence type="ECO:0000313" key="3">
    <source>
        <dbReference type="Proteomes" id="UP000637980"/>
    </source>
</evidence>
<gene>
    <name evidence="2" type="ORF">GCM10007094_36330</name>
</gene>
<dbReference type="InterPro" id="IPR011990">
    <property type="entry name" value="TPR-like_helical_dom_sf"/>
</dbReference>
<evidence type="ECO:0000256" key="1">
    <source>
        <dbReference type="PROSITE-ProRule" id="PRU00339"/>
    </source>
</evidence>
<sequence length="306" mass="34216">MAKKVAECVVKDIWVAHAKHPDDLAPLPISMHDASIDTSGVKANWKESERRLNRVIEVDPDDAAAQLMKATNIHSKYIFMGHQIFMGPDDPRSEDEENIERLISASLPHIQDQPHLVMIAAKLLFFIDRGYRRMAVELSEASYQTATTVVASFAAMGQMRSFLGEIDDALQLFDQALELCEEGSEIEAYILVLKCQAYLAAGEQEKLDHQLQTLYKRRPAAKPLLSISWAFPSAPAARAEESLNAITARDATAIILYNYYVAARLFKHSNHFENTLQPTIQLLSDHFGQSIIPEEVKALLPGQMNA</sequence>
<dbReference type="EMBL" id="BMXE01000007">
    <property type="protein sequence ID" value="GHB43642.1"/>
    <property type="molecule type" value="Genomic_DNA"/>
</dbReference>
<dbReference type="SUPFAM" id="SSF48452">
    <property type="entry name" value="TPR-like"/>
    <property type="match status" value="1"/>
</dbReference>
<dbReference type="Gene3D" id="1.25.40.10">
    <property type="entry name" value="Tetratricopeptide repeat domain"/>
    <property type="match status" value="1"/>
</dbReference>
<name>A0ABQ3ERC8_9HYPH</name>
<evidence type="ECO:0000313" key="2">
    <source>
        <dbReference type="EMBL" id="GHB43642.1"/>
    </source>
</evidence>
<reference evidence="3" key="1">
    <citation type="journal article" date="2019" name="Int. J. Syst. Evol. Microbiol.">
        <title>The Global Catalogue of Microorganisms (GCM) 10K type strain sequencing project: providing services to taxonomists for standard genome sequencing and annotation.</title>
        <authorList>
            <consortium name="The Broad Institute Genomics Platform"/>
            <consortium name="The Broad Institute Genome Sequencing Center for Infectious Disease"/>
            <person name="Wu L."/>
            <person name="Ma J."/>
        </authorList>
    </citation>
    <scope>NUCLEOTIDE SEQUENCE [LARGE SCALE GENOMIC DNA]</scope>
    <source>
        <strain evidence="3">KCTC 12861</strain>
    </source>
</reference>
<dbReference type="InterPro" id="IPR019734">
    <property type="entry name" value="TPR_rpt"/>
</dbReference>
<organism evidence="2 3">
    <name type="scientific">Pseudovibrio japonicus</name>
    <dbReference type="NCBI Taxonomy" id="366534"/>
    <lineage>
        <taxon>Bacteria</taxon>
        <taxon>Pseudomonadati</taxon>
        <taxon>Pseudomonadota</taxon>
        <taxon>Alphaproteobacteria</taxon>
        <taxon>Hyphomicrobiales</taxon>
        <taxon>Stappiaceae</taxon>
        <taxon>Pseudovibrio</taxon>
    </lineage>
</organism>
<proteinExistence type="predicted"/>
<keyword evidence="3" id="KW-1185">Reference proteome</keyword>
<dbReference type="Proteomes" id="UP000637980">
    <property type="component" value="Unassembled WGS sequence"/>
</dbReference>
<keyword evidence="1" id="KW-0802">TPR repeat</keyword>